<dbReference type="Proteomes" id="UP000499080">
    <property type="component" value="Unassembled WGS sequence"/>
</dbReference>
<dbReference type="AlphaFoldDB" id="A0A4Y2AYQ0"/>
<dbReference type="EMBL" id="BGPR01000042">
    <property type="protein sequence ID" value="GBL85222.1"/>
    <property type="molecule type" value="Genomic_DNA"/>
</dbReference>
<reference evidence="1 2" key="1">
    <citation type="journal article" date="2019" name="Sci. Rep.">
        <title>Orb-weaving spider Araneus ventricosus genome elucidates the spidroin gene catalogue.</title>
        <authorList>
            <person name="Kono N."/>
            <person name="Nakamura H."/>
            <person name="Ohtoshi R."/>
            <person name="Moran D.A.P."/>
            <person name="Shinohara A."/>
            <person name="Yoshida Y."/>
            <person name="Fujiwara M."/>
            <person name="Mori M."/>
            <person name="Tomita M."/>
            <person name="Arakawa K."/>
        </authorList>
    </citation>
    <scope>NUCLEOTIDE SEQUENCE [LARGE SCALE GENOMIC DNA]</scope>
</reference>
<accession>A0A4Y2AYQ0</accession>
<proteinExistence type="predicted"/>
<sequence>MVMKSDRLHLPHQVENQEIGCRLLSSSLMSFWSRKQLQTYKYEPEKLPALAEWSRTLHNASKDGSAHKQGYKEVN</sequence>
<comment type="caution">
    <text evidence="1">The sequence shown here is derived from an EMBL/GenBank/DDBJ whole genome shotgun (WGS) entry which is preliminary data.</text>
</comment>
<name>A0A4Y2AYQ0_ARAVE</name>
<protein>
    <submittedName>
        <fullName evidence="1">Uncharacterized protein</fullName>
    </submittedName>
</protein>
<keyword evidence="2" id="KW-1185">Reference proteome</keyword>
<evidence type="ECO:0000313" key="2">
    <source>
        <dbReference type="Proteomes" id="UP000499080"/>
    </source>
</evidence>
<gene>
    <name evidence="1" type="ORF">AVEN_222704_1</name>
</gene>
<evidence type="ECO:0000313" key="1">
    <source>
        <dbReference type="EMBL" id="GBL85222.1"/>
    </source>
</evidence>
<organism evidence="1 2">
    <name type="scientific">Araneus ventricosus</name>
    <name type="common">Orbweaver spider</name>
    <name type="synonym">Epeira ventricosa</name>
    <dbReference type="NCBI Taxonomy" id="182803"/>
    <lineage>
        <taxon>Eukaryota</taxon>
        <taxon>Metazoa</taxon>
        <taxon>Ecdysozoa</taxon>
        <taxon>Arthropoda</taxon>
        <taxon>Chelicerata</taxon>
        <taxon>Arachnida</taxon>
        <taxon>Araneae</taxon>
        <taxon>Araneomorphae</taxon>
        <taxon>Entelegynae</taxon>
        <taxon>Araneoidea</taxon>
        <taxon>Araneidae</taxon>
        <taxon>Araneus</taxon>
    </lineage>
</organism>